<evidence type="ECO:0000313" key="5">
    <source>
        <dbReference type="EMBL" id="MFC5988590.1"/>
    </source>
</evidence>
<keyword evidence="1" id="KW-0805">Transcription regulation</keyword>
<organism evidence="5 6">
    <name type="scientific">Marinicrinis lubricantis</name>
    <dbReference type="NCBI Taxonomy" id="2086470"/>
    <lineage>
        <taxon>Bacteria</taxon>
        <taxon>Bacillati</taxon>
        <taxon>Bacillota</taxon>
        <taxon>Bacilli</taxon>
        <taxon>Bacillales</taxon>
        <taxon>Paenibacillaceae</taxon>
    </lineage>
</organism>
<dbReference type="InterPro" id="IPR009057">
    <property type="entry name" value="Homeodomain-like_sf"/>
</dbReference>
<keyword evidence="3" id="KW-0804">Transcription</keyword>
<dbReference type="Pfam" id="PF02311">
    <property type="entry name" value="AraC_binding"/>
    <property type="match status" value="1"/>
</dbReference>
<proteinExistence type="predicted"/>
<dbReference type="PROSITE" id="PS00041">
    <property type="entry name" value="HTH_ARAC_FAMILY_1"/>
    <property type="match status" value="1"/>
</dbReference>
<evidence type="ECO:0000256" key="1">
    <source>
        <dbReference type="ARBA" id="ARBA00023015"/>
    </source>
</evidence>
<evidence type="ECO:0000256" key="3">
    <source>
        <dbReference type="ARBA" id="ARBA00023163"/>
    </source>
</evidence>
<evidence type="ECO:0000256" key="2">
    <source>
        <dbReference type="ARBA" id="ARBA00023125"/>
    </source>
</evidence>
<dbReference type="InterPro" id="IPR020449">
    <property type="entry name" value="Tscrpt_reg_AraC-type_HTH"/>
</dbReference>
<dbReference type="SMART" id="SM00342">
    <property type="entry name" value="HTH_ARAC"/>
    <property type="match status" value="1"/>
</dbReference>
<protein>
    <submittedName>
        <fullName evidence="5">AraC family transcriptional regulator</fullName>
    </submittedName>
</protein>
<comment type="caution">
    <text evidence="5">The sequence shown here is derived from an EMBL/GenBank/DDBJ whole genome shotgun (WGS) entry which is preliminary data.</text>
</comment>
<reference evidence="6" key="1">
    <citation type="journal article" date="2019" name="Int. J. Syst. Evol. Microbiol.">
        <title>The Global Catalogue of Microorganisms (GCM) 10K type strain sequencing project: providing services to taxonomists for standard genome sequencing and annotation.</title>
        <authorList>
            <consortium name="The Broad Institute Genomics Platform"/>
            <consortium name="The Broad Institute Genome Sequencing Center for Infectious Disease"/>
            <person name="Wu L."/>
            <person name="Ma J."/>
        </authorList>
    </citation>
    <scope>NUCLEOTIDE SEQUENCE [LARGE SCALE GENOMIC DNA]</scope>
    <source>
        <strain evidence="6">CCM 8749</strain>
    </source>
</reference>
<accession>A0ABW1ITY2</accession>
<dbReference type="InterPro" id="IPR003313">
    <property type="entry name" value="AraC-bd"/>
</dbReference>
<keyword evidence="2" id="KW-0238">DNA-binding</keyword>
<dbReference type="Gene3D" id="1.10.10.60">
    <property type="entry name" value="Homeodomain-like"/>
    <property type="match status" value="2"/>
</dbReference>
<feature type="domain" description="HTH araC/xylS-type" evidence="4">
    <location>
        <begin position="184"/>
        <end position="283"/>
    </location>
</feature>
<dbReference type="InterPro" id="IPR014710">
    <property type="entry name" value="RmlC-like_jellyroll"/>
</dbReference>
<dbReference type="SUPFAM" id="SSF51215">
    <property type="entry name" value="Regulatory protein AraC"/>
    <property type="match status" value="1"/>
</dbReference>
<dbReference type="InterPro" id="IPR018062">
    <property type="entry name" value="HTH_AraC-typ_CS"/>
</dbReference>
<evidence type="ECO:0000313" key="6">
    <source>
        <dbReference type="Proteomes" id="UP001596250"/>
    </source>
</evidence>
<dbReference type="SUPFAM" id="SSF46689">
    <property type="entry name" value="Homeodomain-like"/>
    <property type="match status" value="2"/>
</dbReference>
<dbReference type="Pfam" id="PF12833">
    <property type="entry name" value="HTH_18"/>
    <property type="match status" value="1"/>
</dbReference>
<dbReference type="PANTHER" id="PTHR43280">
    <property type="entry name" value="ARAC-FAMILY TRANSCRIPTIONAL REGULATOR"/>
    <property type="match status" value="1"/>
</dbReference>
<evidence type="ECO:0000259" key="4">
    <source>
        <dbReference type="PROSITE" id="PS01124"/>
    </source>
</evidence>
<keyword evidence="6" id="KW-1185">Reference proteome</keyword>
<dbReference type="PANTHER" id="PTHR43280:SF28">
    <property type="entry name" value="HTH-TYPE TRANSCRIPTIONAL ACTIVATOR RHAS"/>
    <property type="match status" value="1"/>
</dbReference>
<dbReference type="RefSeq" id="WP_379896061.1">
    <property type="nucleotide sequence ID" value="NZ_CBCSCT010000011.1"/>
</dbReference>
<dbReference type="EMBL" id="JBHSQV010000182">
    <property type="protein sequence ID" value="MFC5988590.1"/>
    <property type="molecule type" value="Genomic_DNA"/>
</dbReference>
<dbReference type="InterPro" id="IPR037923">
    <property type="entry name" value="HTH-like"/>
</dbReference>
<sequence length="296" mass="35293">MERMRFVRLLGSGIGIDLNYRSTGAINVEFHSHPHYEIYYFHEGFCNYLIGDKIYELQPGDLIIMDGMTLHRAKTDPKRPYVRSIIHFDPSYIQEWFQLPCTAQVLKPFQQLKNARFTLAPQQQIEMAELLRRMDKFRHNEAVMADARFHIAFYDLMLFIHQVFELQMVDGPQMEGSEKIKNVQKIITYLEDQYMNDIHLEDLESALHLDKHYMSKIFKEVTGVTIFTYLYERRINESRILLYLEERMKITDISYQVGFKHPAHFSRVFKNHVGCTPEQFRKQMQLQAQRPSRKVN</sequence>
<dbReference type="Gene3D" id="2.60.120.10">
    <property type="entry name" value="Jelly Rolls"/>
    <property type="match status" value="1"/>
</dbReference>
<dbReference type="PRINTS" id="PR00032">
    <property type="entry name" value="HTHARAC"/>
</dbReference>
<dbReference type="InterPro" id="IPR018060">
    <property type="entry name" value="HTH_AraC"/>
</dbReference>
<dbReference type="Proteomes" id="UP001596250">
    <property type="component" value="Unassembled WGS sequence"/>
</dbReference>
<dbReference type="PROSITE" id="PS01124">
    <property type="entry name" value="HTH_ARAC_FAMILY_2"/>
    <property type="match status" value="1"/>
</dbReference>
<name>A0ABW1ITY2_9BACL</name>
<gene>
    <name evidence="5" type="ORF">ACFPXP_19475</name>
</gene>